<feature type="non-terminal residue" evidence="1">
    <location>
        <position position="49"/>
    </location>
</feature>
<accession>A0ABN8S8U1</accession>
<name>A0ABN8S8U1_9CNID</name>
<reference evidence="1 2" key="1">
    <citation type="submission" date="2022-05" db="EMBL/GenBank/DDBJ databases">
        <authorList>
            <consortium name="Genoscope - CEA"/>
            <person name="William W."/>
        </authorList>
    </citation>
    <scope>NUCLEOTIDE SEQUENCE [LARGE SCALE GENOMIC DNA]</scope>
</reference>
<comment type="caution">
    <text evidence="1">The sequence shown here is derived from an EMBL/GenBank/DDBJ whole genome shotgun (WGS) entry which is preliminary data.</text>
</comment>
<keyword evidence="2" id="KW-1185">Reference proteome</keyword>
<protein>
    <submittedName>
        <fullName evidence="1">Uncharacterized protein</fullName>
    </submittedName>
</protein>
<evidence type="ECO:0000313" key="2">
    <source>
        <dbReference type="Proteomes" id="UP001159427"/>
    </source>
</evidence>
<organism evidence="1 2">
    <name type="scientific">Porites evermanni</name>
    <dbReference type="NCBI Taxonomy" id="104178"/>
    <lineage>
        <taxon>Eukaryota</taxon>
        <taxon>Metazoa</taxon>
        <taxon>Cnidaria</taxon>
        <taxon>Anthozoa</taxon>
        <taxon>Hexacorallia</taxon>
        <taxon>Scleractinia</taxon>
        <taxon>Fungiina</taxon>
        <taxon>Poritidae</taxon>
        <taxon>Porites</taxon>
    </lineage>
</organism>
<dbReference type="EMBL" id="CALNXI010002320">
    <property type="protein sequence ID" value="CAH3186244.1"/>
    <property type="molecule type" value="Genomic_DNA"/>
</dbReference>
<dbReference type="Proteomes" id="UP001159427">
    <property type="component" value="Unassembled WGS sequence"/>
</dbReference>
<proteinExistence type="predicted"/>
<evidence type="ECO:0000313" key="1">
    <source>
        <dbReference type="EMBL" id="CAH3186244.1"/>
    </source>
</evidence>
<gene>
    <name evidence="1" type="ORF">PEVE_00016750</name>
</gene>
<sequence>MTKKTIGLDCKTVRFFLKISKEIGFSRVMSEPVFTMLLWSPCANFYTSL</sequence>